<feature type="region of interest" description="Disordered" evidence="1">
    <location>
        <begin position="235"/>
        <end position="282"/>
    </location>
</feature>
<proteinExistence type="predicted"/>
<reference evidence="2" key="2">
    <citation type="submission" date="2019-01" db="UniProtKB">
        <authorList>
            <consortium name="EnsemblPlants"/>
        </authorList>
    </citation>
    <scope>IDENTIFICATION</scope>
    <source>
        <strain evidence="2">cv. Heinz 1706</strain>
    </source>
</reference>
<dbReference type="Gramene" id="Solyc08g061030.3.1">
    <property type="protein sequence ID" value="Solyc08g061030.3.1"/>
    <property type="gene ID" value="Solyc08g061030.3"/>
</dbReference>
<sequence length="282" mass="32594">MCWARSNSQNMCMPVVFQIWIYKCMGKRQTNLARKISDRIPRILNWQTVGAKPRLKTLMKDTSNDGNREIKWKNVVPSLMEIAILQLPLEGVEKSTEGVQTEPHRDIDEQALFGQNSDDDFVNPPPRSMKVTGKRKKGQSVTLAKIVRKKDSNITDQMERNEHIDPVANQTGKKLQLEKLCGRKKWCSKKKTTRTCVPTKDFQIPSVREEFKDIRKLMNDNFNIIMYTLKDKKNNENVGQRSQPFTSPILSENQNQNNINNHNATQGRQHFTSPVVSENQNR</sequence>
<dbReference type="OMA" id="MERNEHI"/>
<evidence type="ECO:0000313" key="2">
    <source>
        <dbReference type="EnsemblPlants" id="Solyc08g061030.3.1"/>
    </source>
</evidence>
<protein>
    <submittedName>
        <fullName evidence="2">Uncharacterized protein</fullName>
    </submittedName>
</protein>
<evidence type="ECO:0000256" key="1">
    <source>
        <dbReference type="SAM" id="MobiDB-lite"/>
    </source>
</evidence>
<dbReference type="Proteomes" id="UP000004994">
    <property type="component" value="Chromosome 8"/>
</dbReference>
<dbReference type="InParanoid" id="A0A3Q7HLP2"/>
<keyword evidence="3" id="KW-1185">Reference proteome</keyword>
<feature type="compositionally biased region" description="Polar residues" evidence="1">
    <location>
        <begin position="264"/>
        <end position="282"/>
    </location>
</feature>
<feature type="compositionally biased region" description="Polar residues" evidence="1">
    <location>
        <begin position="236"/>
        <end position="252"/>
    </location>
</feature>
<dbReference type="EnsemblPlants" id="Solyc08g061030.3.1">
    <property type="protein sequence ID" value="Solyc08g061030.3.1"/>
    <property type="gene ID" value="Solyc08g061030.3"/>
</dbReference>
<name>A0A3Q7HLP2_SOLLC</name>
<accession>A0A3Q7HLP2</accession>
<feature type="region of interest" description="Disordered" evidence="1">
    <location>
        <begin position="115"/>
        <end position="138"/>
    </location>
</feature>
<organism evidence="2">
    <name type="scientific">Solanum lycopersicum</name>
    <name type="common">Tomato</name>
    <name type="synonym">Lycopersicon esculentum</name>
    <dbReference type="NCBI Taxonomy" id="4081"/>
    <lineage>
        <taxon>Eukaryota</taxon>
        <taxon>Viridiplantae</taxon>
        <taxon>Streptophyta</taxon>
        <taxon>Embryophyta</taxon>
        <taxon>Tracheophyta</taxon>
        <taxon>Spermatophyta</taxon>
        <taxon>Magnoliopsida</taxon>
        <taxon>eudicotyledons</taxon>
        <taxon>Gunneridae</taxon>
        <taxon>Pentapetalae</taxon>
        <taxon>asterids</taxon>
        <taxon>lamiids</taxon>
        <taxon>Solanales</taxon>
        <taxon>Solanaceae</taxon>
        <taxon>Solanoideae</taxon>
        <taxon>Solaneae</taxon>
        <taxon>Solanum</taxon>
        <taxon>Solanum subgen. Lycopersicon</taxon>
    </lineage>
</organism>
<dbReference type="PANTHER" id="PTHR48302:SF2">
    <property type="entry name" value="DUF1985 DOMAIN-CONTAINING PROTEIN"/>
    <property type="match status" value="1"/>
</dbReference>
<evidence type="ECO:0000313" key="3">
    <source>
        <dbReference type="Proteomes" id="UP000004994"/>
    </source>
</evidence>
<feature type="compositionally biased region" description="Low complexity" evidence="1">
    <location>
        <begin position="253"/>
        <end position="263"/>
    </location>
</feature>
<dbReference type="AlphaFoldDB" id="A0A3Q7HLP2"/>
<reference evidence="2" key="1">
    <citation type="journal article" date="2012" name="Nature">
        <title>The tomato genome sequence provides insights into fleshy fruit evolution.</title>
        <authorList>
            <consortium name="Tomato Genome Consortium"/>
        </authorList>
    </citation>
    <scope>NUCLEOTIDE SEQUENCE [LARGE SCALE GENOMIC DNA]</scope>
    <source>
        <strain evidence="2">cv. Heinz 1706</strain>
    </source>
</reference>
<dbReference type="PANTHER" id="PTHR48302">
    <property type="entry name" value="ULP1 PROTEASE FAMILY, C-TERMINAL CATALYTIC DOMAIN CONTAINING PROTEIN"/>
    <property type="match status" value="1"/>
</dbReference>